<dbReference type="EMBL" id="JYDI01007866">
    <property type="protein sequence ID" value="KRY02158.1"/>
    <property type="molecule type" value="Genomic_DNA"/>
</dbReference>
<evidence type="ECO:0000313" key="2">
    <source>
        <dbReference type="Proteomes" id="UP000054653"/>
    </source>
</evidence>
<evidence type="ECO:0000313" key="1">
    <source>
        <dbReference type="EMBL" id="KRY02158.1"/>
    </source>
</evidence>
<dbReference type="STRING" id="45882.A0A0V0YPB1"/>
<keyword evidence="2" id="KW-1185">Reference proteome</keyword>
<comment type="caution">
    <text evidence="1">The sequence shown here is derived from an EMBL/GenBank/DDBJ whole genome shotgun (WGS) entry which is preliminary data.</text>
</comment>
<protein>
    <submittedName>
        <fullName evidence="1">Uncharacterized protein</fullName>
    </submittedName>
</protein>
<proteinExistence type="predicted"/>
<name>A0A0V0YPB1_TRIBR</name>
<feature type="non-terminal residue" evidence="1">
    <location>
        <position position="65"/>
    </location>
</feature>
<gene>
    <name evidence="1" type="ORF">T03_15664</name>
</gene>
<dbReference type="AlphaFoldDB" id="A0A0V0YPB1"/>
<reference evidence="1 2" key="1">
    <citation type="submission" date="2015-01" db="EMBL/GenBank/DDBJ databases">
        <title>Evolution of Trichinella species and genotypes.</title>
        <authorList>
            <person name="Korhonen P.K."/>
            <person name="Edoardo P."/>
            <person name="Giuseppe L.R."/>
            <person name="Gasser R.B."/>
        </authorList>
    </citation>
    <scope>NUCLEOTIDE SEQUENCE [LARGE SCALE GENOMIC DNA]</scope>
    <source>
        <strain evidence="1">ISS120</strain>
    </source>
</reference>
<sequence length="65" mass="7179">MADATSDKSQMDNVQATVLGLSLPSSTATKRKRTATVTATLLELRKNRSPSTELPFWKAFKLDRP</sequence>
<accession>A0A0V0YPB1</accession>
<dbReference type="Proteomes" id="UP000054653">
    <property type="component" value="Unassembled WGS sequence"/>
</dbReference>
<organism evidence="1 2">
    <name type="scientific">Trichinella britovi</name>
    <name type="common">Parasitic roundworm</name>
    <dbReference type="NCBI Taxonomy" id="45882"/>
    <lineage>
        <taxon>Eukaryota</taxon>
        <taxon>Metazoa</taxon>
        <taxon>Ecdysozoa</taxon>
        <taxon>Nematoda</taxon>
        <taxon>Enoplea</taxon>
        <taxon>Dorylaimia</taxon>
        <taxon>Trichinellida</taxon>
        <taxon>Trichinellidae</taxon>
        <taxon>Trichinella</taxon>
    </lineage>
</organism>